<feature type="compositionally biased region" description="Basic residues" evidence="1">
    <location>
        <begin position="194"/>
        <end position="204"/>
    </location>
</feature>
<dbReference type="GO" id="GO:0019887">
    <property type="term" value="F:protein kinase regulator activity"/>
    <property type="evidence" value="ECO:0007669"/>
    <property type="project" value="TreeGrafter"/>
</dbReference>
<protein>
    <recommendedName>
        <fullName evidence="2">Kinase D-interacting substrate of 220 kDa-like SAM domain-containing protein</fullName>
    </recommendedName>
</protein>
<feature type="region of interest" description="Disordered" evidence="1">
    <location>
        <begin position="523"/>
        <end position="630"/>
    </location>
</feature>
<feature type="compositionally biased region" description="Pro residues" evidence="1">
    <location>
        <begin position="447"/>
        <end position="459"/>
    </location>
</feature>
<dbReference type="AlphaFoldDB" id="A0AAU9TJR6"/>
<dbReference type="GO" id="GO:0030165">
    <property type="term" value="F:PDZ domain binding"/>
    <property type="evidence" value="ECO:0007669"/>
    <property type="project" value="TreeGrafter"/>
</dbReference>
<proteinExistence type="predicted"/>
<dbReference type="PANTHER" id="PTHR24116:SF0">
    <property type="entry name" value="KINASE D-INTERACTING SUBSTRATE OF 220 KDA"/>
    <property type="match status" value="1"/>
</dbReference>
<dbReference type="Pfam" id="PF23307">
    <property type="entry name" value="SAM_KIDINS220"/>
    <property type="match status" value="1"/>
</dbReference>
<sequence length="785" mass="84646">MGLPPAGHGATYAVPVVCLVRAGEGARRVILVGEGPTLPRCLPGRQGVRSGRLLKAFQIEFNWYQLASWVNMTEQWPYRTSWIVYHHETYEEHIDDSTSLKHIYEKVRPMIYGLREASTLMELDRDERKLEVFLSFHRATLTAADLKIFLPFTINLDPYIKKVIKEEQVQAGAEENIGAGGAAVVPRGPNSRQPHSKSFHKKQKVPPPPQGTTPSAVSAPTPPQPLWVGWSSPYVPPAQPYAQTQPDYAVPAQVLPAVAVNPTVLLRTAFPGLGDVSSLRLSALSVERVYGVVRAALGAGGAAAAAALQAHRVCGLVLAVCRLNDLKPAHRVCGLVLAVCRLNDLKQILDLPFGDWELFKMLIMNLRELEASIPINAPTVAVIADKTIETETDVIKPRPVLEHQRSRPTNVEKQVTLEEQMICGALQTLNEEAMEDVLQSETASPTPTSPQVPPAPPAPSGEALRTIRELPPAPPPRALSPSDLSSTASTASNTETSSEEGEQRPDHVIVNLSDDFHYPEISTTSLRGSASSTLRRRRVPVPSDEPLFSDEVRERAPTVSFSVESEEPPARPRPRRAPLRPRPSSLRLADEARAARPPARSLSVEGSARSGSPGLDLRPRGLRRPDVPRAAGSAERLALLRDLLVAHAPSRDRSPPRDEPASDDESAPLVSSPPSAAASPPSPRRAPAGGECGSPRAAPASADLSPPSDSESPRCSAANFDLLPEGKGGGRAARARPGGEPSERDAAEPYGMRLLAHGTAEGLRALWRQDALDSDPPWLEPDSAV</sequence>
<dbReference type="InterPro" id="IPR057092">
    <property type="entry name" value="SAM_KIDINS220"/>
</dbReference>
<dbReference type="InterPro" id="IPR052771">
    <property type="entry name" value="Neurotrophin_sig_adaptor"/>
</dbReference>
<feature type="compositionally biased region" description="Basic and acidic residues" evidence="1">
    <location>
        <begin position="617"/>
        <end position="627"/>
    </location>
</feature>
<dbReference type="Proteomes" id="UP001153954">
    <property type="component" value="Unassembled WGS sequence"/>
</dbReference>
<feature type="region of interest" description="Disordered" evidence="1">
    <location>
        <begin position="435"/>
        <end position="506"/>
    </location>
</feature>
<dbReference type="PANTHER" id="PTHR24116">
    <property type="entry name" value="KINASE D-INTERACTING SUBSTRATE OF 220 KDA"/>
    <property type="match status" value="1"/>
</dbReference>
<organism evidence="3 4">
    <name type="scientific">Euphydryas editha</name>
    <name type="common">Edith's checkerspot</name>
    <dbReference type="NCBI Taxonomy" id="104508"/>
    <lineage>
        <taxon>Eukaryota</taxon>
        <taxon>Metazoa</taxon>
        <taxon>Ecdysozoa</taxon>
        <taxon>Arthropoda</taxon>
        <taxon>Hexapoda</taxon>
        <taxon>Insecta</taxon>
        <taxon>Pterygota</taxon>
        <taxon>Neoptera</taxon>
        <taxon>Endopterygota</taxon>
        <taxon>Lepidoptera</taxon>
        <taxon>Glossata</taxon>
        <taxon>Ditrysia</taxon>
        <taxon>Papilionoidea</taxon>
        <taxon>Nymphalidae</taxon>
        <taxon>Nymphalinae</taxon>
        <taxon>Euphydryas</taxon>
    </lineage>
</organism>
<feature type="domain" description="Kinase D-interacting substrate of 220 kDa-like SAM" evidence="2">
    <location>
        <begin position="330"/>
        <end position="373"/>
    </location>
</feature>
<feature type="compositionally biased region" description="Low complexity" evidence="1">
    <location>
        <begin position="694"/>
        <end position="714"/>
    </location>
</feature>
<feature type="compositionally biased region" description="Low complexity" evidence="1">
    <location>
        <begin position="479"/>
        <end position="496"/>
    </location>
</feature>
<feature type="region of interest" description="Disordered" evidence="1">
    <location>
        <begin position="647"/>
        <end position="749"/>
    </location>
</feature>
<feature type="compositionally biased region" description="Polar residues" evidence="1">
    <location>
        <begin position="523"/>
        <end position="533"/>
    </location>
</feature>
<gene>
    <name evidence="3" type="ORF">EEDITHA_LOCUS2753</name>
</gene>
<evidence type="ECO:0000256" key="1">
    <source>
        <dbReference type="SAM" id="MobiDB-lite"/>
    </source>
</evidence>
<evidence type="ECO:0000259" key="2">
    <source>
        <dbReference type="Pfam" id="PF23307"/>
    </source>
</evidence>
<reference evidence="3" key="1">
    <citation type="submission" date="2022-03" db="EMBL/GenBank/DDBJ databases">
        <authorList>
            <person name="Tunstrom K."/>
        </authorList>
    </citation>
    <scope>NUCLEOTIDE SEQUENCE</scope>
</reference>
<name>A0AAU9TJR6_EUPED</name>
<evidence type="ECO:0000313" key="3">
    <source>
        <dbReference type="EMBL" id="CAH2086367.1"/>
    </source>
</evidence>
<accession>A0AAU9TJR6</accession>
<feature type="compositionally biased region" description="Low complexity" evidence="1">
    <location>
        <begin position="667"/>
        <end position="679"/>
    </location>
</feature>
<feature type="compositionally biased region" description="Basic and acidic residues" evidence="1">
    <location>
        <begin position="649"/>
        <end position="660"/>
    </location>
</feature>
<comment type="caution">
    <text evidence="3">The sequence shown here is derived from an EMBL/GenBank/DDBJ whole genome shotgun (WGS) entry which is preliminary data.</text>
</comment>
<feature type="region of interest" description="Disordered" evidence="1">
    <location>
        <begin position="180"/>
        <end position="222"/>
    </location>
</feature>
<dbReference type="EMBL" id="CAKOGL010000005">
    <property type="protein sequence ID" value="CAH2086367.1"/>
    <property type="molecule type" value="Genomic_DNA"/>
</dbReference>
<keyword evidence="4" id="KW-1185">Reference proteome</keyword>
<evidence type="ECO:0000313" key="4">
    <source>
        <dbReference type="Proteomes" id="UP001153954"/>
    </source>
</evidence>